<protein>
    <submittedName>
        <fullName evidence="2">Uncharacterized protein</fullName>
    </submittedName>
</protein>
<dbReference type="Proteomes" id="UP000294847">
    <property type="component" value="Chromosome 2"/>
</dbReference>
<dbReference type="EMBL" id="CP034205">
    <property type="protein sequence ID" value="QBZ55376.1"/>
    <property type="molecule type" value="Genomic_DNA"/>
</dbReference>
<accession>A0A4P7N3W7</accession>
<evidence type="ECO:0000256" key="1">
    <source>
        <dbReference type="SAM" id="Phobius"/>
    </source>
</evidence>
<gene>
    <name evidence="2" type="ORF">PoMZ_00273</name>
</gene>
<feature type="transmembrane region" description="Helical" evidence="1">
    <location>
        <begin position="249"/>
        <end position="269"/>
    </location>
</feature>
<keyword evidence="1" id="KW-1133">Transmembrane helix</keyword>
<reference evidence="2 3" key="1">
    <citation type="journal article" date="2019" name="Mol. Biol. Evol.">
        <title>Blast fungal genomes show frequent chromosomal changes, gene gains and losses, and effector gene turnover.</title>
        <authorList>
            <person name="Gomez Luciano L.B."/>
            <person name="Jason Tsai I."/>
            <person name="Chuma I."/>
            <person name="Tosa Y."/>
            <person name="Chen Y.H."/>
            <person name="Li J.Y."/>
            <person name="Li M.Y."/>
            <person name="Jade Lu M.Y."/>
            <person name="Nakayashiki H."/>
            <person name="Li W.H."/>
        </authorList>
    </citation>
    <scope>NUCLEOTIDE SEQUENCE [LARGE SCALE GENOMIC DNA]</scope>
    <source>
        <strain evidence="2">MZ5-1-6</strain>
    </source>
</reference>
<keyword evidence="1" id="KW-0812">Transmembrane</keyword>
<evidence type="ECO:0000313" key="3">
    <source>
        <dbReference type="Proteomes" id="UP000294847"/>
    </source>
</evidence>
<feature type="transmembrane region" description="Helical" evidence="1">
    <location>
        <begin position="206"/>
        <end position="229"/>
    </location>
</feature>
<evidence type="ECO:0000313" key="2">
    <source>
        <dbReference type="EMBL" id="QBZ55376.1"/>
    </source>
</evidence>
<proteinExistence type="predicted"/>
<keyword evidence="1" id="KW-0472">Membrane</keyword>
<sequence>MNTEKDARSGGANTGRTLSNATTCLGRVVRLQVAMKIDQVVQDLPRIAAAGALKVLTLSYSGPYAYHTVDPIEKIAELNNAKPRDDNQLIKALAHFRHLKNQELDFVGKAAALSAAAVVGVFSWPTAEKTIWVAKMLWNWSFFTSCFALISSAQQRLLRRLPGPEDDDLVFPDEQVQIALNLLLQPVLKVPDGGKERGRRVSRRMLYVWQNPTMLMSYSWVMFIAGYALHILTPVFDPSLGEVSAKVAIVTLCGCALVVLNFFFCAGVCQLRLQPGKGHGASADSWLPGGHSGHPTA</sequence>
<dbReference type="AlphaFoldDB" id="A0A4P7N3W7"/>
<organism evidence="2 3">
    <name type="scientific">Pyricularia oryzae</name>
    <name type="common">Rice blast fungus</name>
    <name type="synonym">Magnaporthe oryzae</name>
    <dbReference type="NCBI Taxonomy" id="318829"/>
    <lineage>
        <taxon>Eukaryota</taxon>
        <taxon>Fungi</taxon>
        <taxon>Dikarya</taxon>
        <taxon>Ascomycota</taxon>
        <taxon>Pezizomycotina</taxon>
        <taxon>Sordariomycetes</taxon>
        <taxon>Sordariomycetidae</taxon>
        <taxon>Magnaporthales</taxon>
        <taxon>Pyriculariaceae</taxon>
        <taxon>Pyricularia</taxon>
    </lineage>
</organism>
<name>A0A4P7N3W7_PYROR</name>